<comment type="caution">
    <text evidence="2">Lacks conserved residue(s) required for the propagation of feature annotation.</text>
</comment>
<dbReference type="CDD" id="cd00033">
    <property type="entry name" value="CCP"/>
    <property type="match status" value="2"/>
</dbReference>
<organism evidence="4 5">
    <name type="scientific">Toxocara canis</name>
    <name type="common">Canine roundworm</name>
    <dbReference type="NCBI Taxonomy" id="6265"/>
    <lineage>
        <taxon>Eukaryota</taxon>
        <taxon>Metazoa</taxon>
        <taxon>Ecdysozoa</taxon>
        <taxon>Nematoda</taxon>
        <taxon>Chromadorea</taxon>
        <taxon>Rhabditida</taxon>
        <taxon>Spirurina</taxon>
        <taxon>Ascaridomorpha</taxon>
        <taxon>Ascaridoidea</taxon>
        <taxon>Toxocaridae</taxon>
        <taxon>Toxocara</taxon>
    </lineage>
</organism>
<proteinExistence type="predicted"/>
<protein>
    <submittedName>
        <fullName evidence="4">CUB and sushi domain-containing protein 3</fullName>
    </submittedName>
</protein>
<dbReference type="InterPro" id="IPR000436">
    <property type="entry name" value="Sushi_SCR_CCP_dom"/>
</dbReference>
<evidence type="ECO:0000256" key="1">
    <source>
        <dbReference type="ARBA" id="ARBA00023157"/>
    </source>
</evidence>
<dbReference type="STRING" id="6265.A0A0B2V013"/>
<dbReference type="InterPro" id="IPR035976">
    <property type="entry name" value="Sushi/SCR/CCP_sf"/>
</dbReference>
<name>A0A0B2V013_TOXCA</name>
<dbReference type="AlphaFoldDB" id="A0A0B2V013"/>
<evidence type="ECO:0000259" key="3">
    <source>
        <dbReference type="PROSITE" id="PS50923"/>
    </source>
</evidence>
<gene>
    <name evidence="4" type="primary">CSMD3</name>
    <name evidence="4" type="ORF">Tcan_01995</name>
</gene>
<feature type="disulfide bond" evidence="2">
    <location>
        <begin position="96"/>
        <end position="123"/>
    </location>
</feature>
<dbReference type="EMBL" id="JPKZ01002481">
    <property type="protein sequence ID" value="KHN76651.1"/>
    <property type="molecule type" value="Genomic_DNA"/>
</dbReference>
<keyword evidence="5" id="KW-1185">Reference proteome</keyword>
<feature type="domain" description="Sushi" evidence="3">
    <location>
        <begin position="1"/>
        <end position="60"/>
    </location>
</feature>
<keyword evidence="1 2" id="KW-1015">Disulfide bond</keyword>
<accession>A0A0B2V013</accession>
<reference evidence="4 5" key="1">
    <citation type="submission" date="2014-11" db="EMBL/GenBank/DDBJ databases">
        <title>Genetic blueprint of the zoonotic pathogen Toxocara canis.</title>
        <authorList>
            <person name="Zhu X.-Q."/>
            <person name="Korhonen P.K."/>
            <person name="Cai H."/>
            <person name="Young N.D."/>
            <person name="Nejsum P."/>
            <person name="von Samson-Himmelstjerna G."/>
            <person name="Boag P.R."/>
            <person name="Tan P."/>
            <person name="Li Q."/>
            <person name="Min J."/>
            <person name="Yang Y."/>
            <person name="Wang X."/>
            <person name="Fang X."/>
            <person name="Hall R.S."/>
            <person name="Hofmann A."/>
            <person name="Sternberg P.W."/>
            <person name="Jex A.R."/>
            <person name="Gasser R.B."/>
        </authorList>
    </citation>
    <scope>NUCLEOTIDE SEQUENCE [LARGE SCALE GENOMIC DNA]</scope>
    <source>
        <strain evidence="4">PN_DK_2014</strain>
    </source>
</reference>
<dbReference type="Pfam" id="PF00084">
    <property type="entry name" value="Sushi"/>
    <property type="match status" value="2"/>
</dbReference>
<comment type="caution">
    <text evidence="4">The sequence shown here is derived from an EMBL/GenBank/DDBJ whole genome shotgun (WGS) entry which is preliminary data.</text>
</comment>
<dbReference type="SUPFAM" id="SSF57535">
    <property type="entry name" value="Complement control module/SCR domain"/>
    <property type="match status" value="2"/>
</dbReference>
<dbReference type="Proteomes" id="UP000031036">
    <property type="component" value="Unassembled WGS sequence"/>
</dbReference>
<keyword evidence="2" id="KW-0768">Sushi</keyword>
<feature type="disulfide bond" evidence="2">
    <location>
        <begin position="31"/>
        <end position="58"/>
    </location>
</feature>
<dbReference type="PROSITE" id="PS50923">
    <property type="entry name" value="SUSHI"/>
    <property type="match status" value="2"/>
</dbReference>
<dbReference type="SMART" id="SM00032">
    <property type="entry name" value="CCP"/>
    <property type="match status" value="2"/>
</dbReference>
<evidence type="ECO:0000313" key="5">
    <source>
        <dbReference type="Proteomes" id="UP000031036"/>
    </source>
</evidence>
<evidence type="ECO:0000256" key="2">
    <source>
        <dbReference type="PROSITE-ProRule" id="PRU00302"/>
    </source>
</evidence>
<dbReference type="OrthoDB" id="406096at2759"/>
<evidence type="ECO:0000313" key="4">
    <source>
        <dbReference type="EMBL" id="KHN76651.1"/>
    </source>
</evidence>
<sequence>MPSFNDHLLQGKIIYDPFRPRAVGTLAILLCDIGYVPNGIILTSCGSNGQWSKRLDECKSQFPSGPVCPALTGHNGIIYYDLLKPRERGTWAWLFCSLGHIVNGSAITFCDNNGQWSSPIGSCNSLVAPSNAVRCPELTVSNGAVFYDILKV</sequence>
<feature type="domain" description="Sushi" evidence="3">
    <location>
        <begin position="66"/>
        <end position="125"/>
    </location>
</feature>